<dbReference type="AlphaFoldDB" id="A0A382HYS2"/>
<name>A0A382HYS2_9ZZZZ</name>
<evidence type="ECO:0000313" key="1">
    <source>
        <dbReference type="EMBL" id="SVB92476.1"/>
    </source>
</evidence>
<protein>
    <submittedName>
        <fullName evidence="1">Uncharacterized protein</fullName>
    </submittedName>
</protein>
<dbReference type="EMBL" id="UINC01064125">
    <property type="protein sequence ID" value="SVB92476.1"/>
    <property type="molecule type" value="Genomic_DNA"/>
</dbReference>
<proteinExistence type="predicted"/>
<gene>
    <name evidence="1" type="ORF">METZ01_LOCUS245330</name>
</gene>
<organism evidence="1">
    <name type="scientific">marine metagenome</name>
    <dbReference type="NCBI Taxonomy" id="408172"/>
    <lineage>
        <taxon>unclassified sequences</taxon>
        <taxon>metagenomes</taxon>
        <taxon>ecological metagenomes</taxon>
    </lineage>
</organism>
<reference evidence="1" key="1">
    <citation type="submission" date="2018-05" db="EMBL/GenBank/DDBJ databases">
        <authorList>
            <person name="Lanie J.A."/>
            <person name="Ng W.-L."/>
            <person name="Kazmierczak K.M."/>
            <person name="Andrzejewski T.M."/>
            <person name="Davidsen T.M."/>
            <person name="Wayne K.J."/>
            <person name="Tettelin H."/>
            <person name="Glass J.I."/>
            <person name="Rusch D."/>
            <person name="Podicherti R."/>
            <person name="Tsui H.-C.T."/>
            <person name="Winkler M.E."/>
        </authorList>
    </citation>
    <scope>NUCLEOTIDE SEQUENCE</scope>
</reference>
<accession>A0A382HYS2</accession>
<sequence length="46" mass="5372">MTDFPRTMVGGVSMPRLLVGTNWFLGYSHTSRAQDKFIRNLQTRER</sequence>
<feature type="non-terminal residue" evidence="1">
    <location>
        <position position="46"/>
    </location>
</feature>